<organism evidence="10 11">
    <name type="scientific">Paenibacillus alvei</name>
    <name type="common">Bacillus alvei</name>
    <dbReference type="NCBI Taxonomy" id="44250"/>
    <lineage>
        <taxon>Bacteria</taxon>
        <taxon>Bacillati</taxon>
        <taxon>Bacillota</taxon>
        <taxon>Bacilli</taxon>
        <taxon>Bacillales</taxon>
        <taxon>Paenibacillaceae</taxon>
        <taxon>Paenibacillus</taxon>
    </lineage>
</organism>
<dbReference type="RefSeq" id="WP_138188024.1">
    <property type="nucleotide sequence ID" value="NZ_LS992241.1"/>
</dbReference>
<dbReference type="Gene3D" id="1.10.10.10">
    <property type="entry name" value="Winged helix-like DNA-binding domain superfamily/Winged helix DNA-binding domain"/>
    <property type="match status" value="1"/>
</dbReference>
<evidence type="ECO:0000313" key="10">
    <source>
        <dbReference type="EMBL" id="SYX86038.1"/>
    </source>
</evidence>
<keyword evidence="5" id="KW-0804">Transcription</keyword>
<dbReference type="GO" id="GO:0000976">
    <property type="term" value="F:transcription cis-regulatory region binding"/>
    <property type="evidence" value="ECO:0007669"/>
    <property type="project" value="TreeGrafter"/>
</dbReference>
<dbReference type="SUPFAM" id="SSF52172">
    <property type="entry name" value="CheY-like"/>
    <property type="match status" value="1"/>
</dbReference>
<sequence>MKKVLIIEGDELLRESMAHDFKQDRYIAYTAEDGRQGLELFAEQDIDLVILDVMLPELDGWDVCRRIRDVSKVPIIIVTASSDEEEALLGFDLGADDYVTKPFKPAVLMARARRLLKFASQDEQQDDIILCGIHVNKSAHKVSIEGSPINLTHTEYTILLSLMEHKEQVITRDTLITTIWGYEQGGGDKALNTHIRNLRYKLGDKAKHITTVVRVGYKFEVDK</sequence>
<dbReference type="EMBL" id="LS992241">
    <property type="protein sequence ID" value="SYX86038.1"/>
    <property type="molecule type" value="Genomic_DNA"/>
</dbReference>
<dbReference type="Pfam" id="PF00486">
    <property type="entry name" value="Trans_reg_C"/>
    <property type="match status" value="1"/>
</dbReference>
<evidence type="ECO:0000256" key="6">
    <source>
        <dbReference type="PROSITE-ProRule" id="PRU00169"/>
    </source>
</evidence>
<evidence type="ECO:0000256" key="5">
    <source>
        <dbReference type="ARBA" id="ARBA00023163"/>
    </source>
</evidence>
<dbReference type="InterPro" id="IPR011006">
    <property type="entry name" value="CheY-like_superfamily"/>
</dbReference>
<keyword evidence="1 6" id="KW-0597">Phosphoprotein</keyword>
<dbReference type="GO" id="GO:0006355">
    <property type="term" value="P:regulation of DNA-templated transcription"/>
    <property type="evidence" value="ECO:0007669"/>
    <property type="project" value="InterPro"/>
</dbReference>
<reference evidence="11" key="1">
    <citation type="submission" date="2018-08" db="EMBL/GenBank/DDBJ databases">
        <authorList>
            <person name="Chevrot R."/>
        </authorList>
    </citation>
    <scope>NUCLEOTIDE SEQUENCE [LARGE SCALE GENOMIC DNA]</scope>
</reference>
<dbReference type="GO" id="GO:0000156">
    <property type="term" value="F:phosphorelay response regulator activity"/>
    <property type="evidence" value="ECO:0007669"/>
    <property type="project" value="TreeGrafter"/>
</dbReference>
<dbReference type="PANTHER" id="PTHR48111">
    <property type="entry name" value="REGULATOR OF RPOS"/>
    <property type="match status" value="1"/>
</dbReference>
<dbReference type="Gene3D" id="6.10.250.690">
    <property type="match status" value="1"/>
</dbReference>
<dbReference type="AlphaFoldDB" id="A0A383RG71"/>
<evidence type="ECO:0000259" key="8">
    <source>
        <dbReference type="PROSITE" id="PS50110"/>
    </source>
</evidence>
<dbReference type="CDD" id="cd00383">
    <property type="entry name" value="trans_reg_C"/>
    <property type="match status" value="1"/>
</dbReference>
<dbReference type="GO" id="GO:0005829">
    <property type="term" value="C:cytosol"/>
    <property type="evidence" value="ECO:0007669"/>
    <property type="project" value="TreeGrafter"/>
</dbReference>
<dbReference type="InterPro" id="IPR001789">
    <property type="entry name" value="Sig_transdc_resp-reg_receiver"/>
</dbReference>
<evidence type="ECO:0000256" key="4">
    <source>
        <dbReference type="ARBA" id="ARBA00023125"/>
    </source>
</evidence>
<evidence type="ECO:0000256" key="7">
    <source>
        <dbReference type="PROSITE-ProRule" id="PRU01091"/>
    </source>
</evidence>
<dbReference type="SUPFAM" id="SSF46894">
    <property type="entry name" value="C-terminal effector domain of the bipartite response regulators"/>
    <property type="match status" value="1"/>
</dbReference>
<evidence type="ECO:0000256" key="3">
    <source>
        <dbReference type="ARBA" id="ARBA00023015"/>
    </source>
</evidence>
<feature type="domain" description="Response regulatory" evidence="8">
    <location>
        <begin position="3"/>
        <end position="116"/>
    </location>
</feature>
<dbReference type="CDD" id="cd17574">
    <property type="entry name" value="REC_OmpR"/>
    <property type="match status" value="1"/>
</dbReference>
<dbReference type="Pfam" id="PF00072">
    <property type="entry name" value="Response_reg"/>
    <property type="match status" value="1"/>
</dbReference>
<feature type="DNA-binding region" description="OmpR/PhoB-type" evidence="7">
    <location>
        <begin position="125"/>
        <end position="221"/>
    </location>
</feature>
<dbReference type="InterPro" id="IPR016032">
    <property type="entry name" value="Sig_transdc_resp-reg_C-effctor"/>
</dbReference>
<dbReference type="FunFam" id="3.40.50.2300:FF:000001">
    <property type="entry name" value="DNA-binding response regulator PhoB"/>
    <property type="match status" value="1"/>
</dbReference>
<dbReference type="InterPro" id="IPR036388">
    <property type="entry name" value="WH-like_DNA-bd_sf"/>
</dbReference>
<dbReference type="InterPro" id="IPR001867">
    <property type="entry name" value="OmpR/PhoB-type_DNA-bd"/>
</dbReference>
<dbReference type="InterPro" id="IPR039420">
    <property type="entry name" value="WalR-like"/>
</dbReference>
<feature type="modified residue" description="4-aspartylphosphate" evidence="6">
    <location>
        <position position="52"/>
    </location>
</feature>
<dbReference type="Proteomes" id="UP000304148">
    <property type="component" value="Chromosome"/>
</dbReference>
<dbReference type="SMART" id="SM00862">
    <property type="entry name" value="Trans_reg_C"/>
    <property type="match status" value="1"/>
</dbReference>
<protein>
    <submittedName>
        <fullName evidence="10">Two-component response regulator</fullName>
    </submittedName>
</protein>
<accession>A0A383RG71</accession>
<dbReference type="PROSITE" id="PS51755">
    <property type="entry name" value="OMPR_PHOB"/>
    <property type="match status" value="1"/>
</dbReference>
<dbReference type="PROSITE" id="PS50110">
    <property type="entry name" value="RESPONSE_REGULATORY"/>
    <property type="match status" value="1"/>
</dbReference>
<evidence type="ECO:0000259" key="9">
    <source>
        <dbReference type="PROSITE" id="PS51755"/>
    </source>
</evidence>
<evidence type="ECO:0000256" key="1">
    <source>
        <dbReference type="ARBA" id="ARBA00022553"/>
    </source>
</evidence>
<keyword evidence="4 7" id="KW-0238">DNA-binding</keyword>
<proteinExistence type="predicted"/>
<dbReference type="SMART" id="SM00448">
    <property type="entry name" value="REC"/>
    <property type="match status" value="1"/>
</dbReference>
<evidence type="ECO:0000256" key="2">
    <source>
        <dbReference type="ARBA" id="ARBA00023012"/>
    </source>
</evidence>
<dbReference type="GO" id="GO:0032993">
    <property type="term" value="C:protein-DNA complex"/>
    <property type="evidence" value="ECO:0007669"/>
    <property type="project" value="TreeGrafter"/>
</dbReference>
<gene>
    <name evidence="10" type="ORF">PBLR_14460</name>
</gene>
<name>A0A383RG71_PAEAL</name>
<keyword evidence="2" id="KW-0902">Two-component regulatory system</keyword>
<keyword evidence="3" id="KW-0805">Transcription regulation</keyword>
<dbReference type="Gene3D" id="3.40.50.2300">
    <property type="match status" value="1"/>
</dbReference>
<dbReference type="PANTHER" id="PTHR48111:SF73">
    <property type="entry name" value="ALKALINE PHOSPHATASE SYNTHESIS TRANSCRIPTIONAL REGULATORY PROTEIN PHOP"/>
    <property type="match status" value="1"/>
</dbReference>
<feature type="domain" description="OmpR/PhoB-type" evidence="9">
    <location>
        <begin position="125"/>
        <end position="221"/>
    </location>
</feature>
<evidence type="ECO:0000313" key="11">
    <source>
        <dbReference type="Proteomes" id="UP000304148"/>
    </source>
</evidence>